<dbReference type="Pfam" id="PF02949">
    <property type="entry name" value="7tm_6"/>
    <property type="match status" value="1"/>
</dbReference>
<dbReference type="GO" id="GO:0016020">
    <property type="term" value="C:membrane"/>
    <property type="evidence" value="ECO:0007669"/>
    <property type="project" value="UniProtKB-SubCell"/>
</dbReference>
<dbReference type="InterPro" id="IPR004117">
    <property type="entry name" value="7tm6_olfct_rcpt"/>
</dbReference>
<reference evidence="12" key="1">
    <citation type="submission" date="2022-01" db="EMBL/GenBank/DDBJ databases">
        <authorList>
            <person name="King R."/>
        </authorList>
    </citation>
    <scope>NUCLEOTIDE SEQUENCE</scope>
</reference>
<protein>
    <recommendedName>
        <fullName evidence="11">CCHC-type domain-containing protein</fullName>
    </recommendedName>
</protein>
<keyword evidence="7" id="KW-0675">Receptor</keyword>
<keyword evidence="3 10" id="KW-0812">Transmembrane</keyword>
<feature type="transmembrane region" description="Helical" evidence="10">
    <location>
        <begin position="91"/>
        <end position="113"/>
    </location>
</feature>
<dbReference type="PROSITE" id="PS50158">
    <property type="entry name" value="ZF_CCHC"/>
    <property type="match status" value="1"/>
</dbReference>
<dbReference type="SMART" id="SM00343">
    <property type="entry name" value="ZnF_C2HC"/>
    <property type="match status" value="1"/>
</dbReference>
<evidence type="ECO:0000256" key="7">
    <source>
        <dbReference type="ARBA" id="ARBA00023170"/>
    </source>
</evidence>
<dbReference type="SUPFAM" id="SSF57756">
    <property type="entry name" value="Retrovirus zinc finger-like domains"/>
    <property type="match status" value="1"/>
</dbReference>
<organism evidence="12 13">
    <name type="scientific">Phaedon cochleariae</name>
    <name type="common">Mustard beetle</name>
    <dbReference type="NCBI Taxonomy" id="80249"/>
    <lineage>
        <taxon>Eukaryota</taxon>
        <taxon>Metazoa</taxon>
        <taxon>Ecdysozoa</taxon>
        <taxon>Arthropoda</taxon>
        <taxon>Hexapoda</taxon>
        <taxon>Insecta</taxon>
        <taxon>Pterygota</taxon>
        <taxon>Neoptera</taxon>
        <taxon>Endopterygota</taxon>
        <taxon>Coleoptera</taxon>
        <taxon>Polyphaga</taxon>
        <taxon>Cucujiformia</taxon>
        <taxon>Chrysomeloidea</taxon>
        <taxon>Chrysomelidae</taxon>
        <taxon>Chrysomelinae</taxon>
        <taxon>Chrysomelini</taxon>
        <taxon>Phaedon</taxon>
    </lineage>
</organism>
<feature type="domain" description="CCHC-type" evidence="11">
    <location>
        <begin position="180"/>
        <end position="195"/>
    </location>
</feature>
<keyword evidence="9" id="KW-0863">Zinc-finger</keyword>
<dbReference type="GO" id="GO:0005549">
    <property type="term" value="F:odorant binding"/>
    <property type="evidence" value="ECO:0007669"/>
    <property type="project" value="InterPro"/>
</dbReference>
<proteinExistence type="predicted"/>
<keyword evidence="9" id="KW-0862">Zinc</keyword>
<evidence type="ECO:0000256" key="4">
    <source>
        <dbReference type="ARBA" id="ARBA00022725"/>
    </source>
</evidence>
<dbReference type="AlphaFoldDB" id="A0A9N9X3L6"/>
<evidence type="ECO:0000313" key="13">
    <source>
        <dbReference type="Proteomes" id="UP001153737"/>
    </source>
</evidence>
<comment type="subcellular location">
    <subcellularLocation>
        <location evidence="1">Membrane</location>
        <topology evidence="1">Multi-pass membrane protein</topology>
    </subcellularLocation>
</comment>
<evidence type="ECO:0000256" key="1">
    <source>
        <dbReference type="ARBA" id="ARBA00004141"/>
    </source>
</evidence>
<evidence type="ECO:0000256" key="6">
    <source>
        <dbReference type="ARBA" id="ARBA00023136"/>
    </source>
</evidence>
<reference evidence="12" key="2">
    <citation type="submission" date="2022-10" db="EMBL/GenBank/DDBJ databases">
        <authorList>
            <consortium name="ENA_rothamsted_submissions"/>
            <consortium name="culmorum"/>
            <person name="King R."/>
        </authorList>
    </citation>
    <scope>NUCLEOTIDE SEQUENCE</scope>
</reference>
<dbReference type="Proteomes" id="UP001153737">
    <property type="component" value="Chromosome 13"/>
</dbReference>
<dbReference type="Pfam" id="PF00098">
    <property type="entry name" value="zf-CCHC"/>
    <property type="match status" value="1"/>
</dbReference>
<evidence type="ECO:0000259" key="11">
    <source>
        <dbReference type="PROSITE" id="PS50158"/>
    </source>
</evidence>
<evidence type="ECO:0000256" key="10">
    <source>
        <dbReference type="SAM" id="Phobius"/>
    </source>
</evidence>
<dbReference type="Gene3D" id="4.10.60.10">
    <property type="entry name" value="Zinc finger, CCHC-type"/>
    <property type="match status" value="1"/>
</dbReference>
<dbReference type="GO" id="GO:0004984">
    <property type="term" value="F:olfactory receptor activity"/>
    <property type="evidence" value="ECO:0007669"/>
    <property type="project" value="InterPro"/>
</dbReference>
<name>A0A9N9X3L6_PHACE</name>
<evidence type="ECO:0000256" key="5">
    <source>
        <dbReference type="ARBA" id="ARBA00022989"/>
    </source>
</evidence>
<dbReference type="GO" id="GO:0003676">
    <property type="term" value="F:nucleic acid binding"/>
    <property type="evidence" value="ECO:0007669"/>
    <property type="project" value="InterPro"/>
</dbReference>
<keyword evidence="13" id="KW-1185">Reference proteome</keyword>
<keyword evidence="5 10" id="KW-1133">Transmembrane helix</keyword>
<evidence type="ECO:0000256" key="8">
    <source>
        <dbReference type="ARBA" id="ARBA00023224"/>
    </source>
</evidence>
<keyword evidence="2" id="KW-0716">Sensory transduction</keyword>
<dbReference type="InterPro" id="IPR036875">
    <property type="entry name" value="Znf_CCHC_sf"/>
</dbReference>
<dbReference type="EMBL" id="OU896719">
    <property type="protein sequence ID" value="CAG9815977.1"/>
    <property type="molecule type" value="Genomic_DNA"/>
</dbReference>
<sequence>MPFNIDFFPVKQLYLFQQLFGTHYVYMVAGTASWMVVETIEHIASRIRHVTYLFNKALRERDPRKKRMKFNSAVRYHVAVLKLEDAFNKSFGLFMFTHMVMAGAIMGYGVYAFTKIGLKLLSPTTFLRVNIANPGYAHIMSFRRQVFIAPLENTTIPNSILINYENTPYRIFLSLDNLTCFKCKKPGHISSQCTNEIPQQLSEPPIISPPANESRIPPASENMKMMLGPLLRMRIVKMEQLRISLMMALMPINLNLHQVIQQYGRKFPLVKCLLDPHFGTTGYHYQNAKT</sequence>
<evidence type="ECO:0000256" key="3">
    <source>
        <dbReference type="ARBA" id="ARBA00022692"/>
    </source>
</evidence>
<keyword evidence="8" id="KW-0807">Transducer</keyword>
<evidence type="ECO:0000256" key="9">
    <source>
        <dbReference type="PROSITE-ProRule" id="PRU00047"/>
    </source>
</evidence>
<keyword evidence="4" id="KW-0552">Olfaction</keyword>
<dbReference type="GO" id="GO:0007165">
    <property type="term" value="P:signal transduction"/>
    <property type="evidence" value="ECO:0007669"/>
    <property type="project" value="UniProtKB-KW"/>
</dbReference>
<accession>A0A9N9X3L6</accession>
<keyword evidence="6 10" id="KW-0472">Membrane</keyword>
<dbReference type="InterPro" id="IPR001878">
    <property type="entry name" value="Znf_CCHC"/>
</dbReference>
<evidence type="ECO:0000256" key="2">
    <source>
        <dbReference type="ARBA" id="ARBA00022606"/>
    </source>
</evidence>
<keyword evidence="9" id="KW-0479">Metal-binding</keyword>
<dbReference type="GO" id="GO:0008270">
    <property type="term" value="F:zinc ion binding"/>
    <property type="evidence" value="ECO:0007669"/>
    <property type="project" value="UniProtKB-KW"/>
</dbReference>
<gene>
    <name evidence="12" type="ORF">PHAECO_LOCUS3728</name>
</gene>
<dbReference type="OrthoDB" id="6730714at2759"/>
<evidence type="ECO:0000313" key="12">
    <source>
        <dbReference type="EMBL" id="CAG9815977.1"/>
    </source>
</evidence>